<dbReference type="Pfam" id="PF08241">
    <property type="entry name" value="Methyltransf_11"/>
    <property type="match status" value="1"/>
</dbReference>
<dbReference type="GO" id="GO:0005739">
    <property type="term" value="C:mitochondrion"/>
    <property type="evidence" value="ECO:0007669"/>
    <property type="project" value="TreeGrafter"/>
</dbReference>
<evidence type="ECO:0000256" key="2">
    <source>
        <dbReference type="ARBA" id="ARBA00022679"/>
    </source>
</evidence>
<reference evidence="6 7" key="1">
    <citation type="journal article" date="2016" name="Mol. Biol. Evol.">
        <title>Comparative Genomics of Early-Diverging Mushroom-Forming Fungi Provides Insights into the Origins of Lignocellulose Decay Capabilities.</title>
        <authorList>
            <person name="Nagy L.G."/>
            <person name="Riley R."/>
            <person name="Tritt A."/>
            <person name="Adam C."/>
            <person name="Daum C."/>
            <person name="Floudas D."/>
            <person name="Sun H."/>
            <person name="Yadav J.S."/>
            <person name="Pangilinan J."/>
            <person name="Larsson K.H."/>
            <person name="Matsuura K."/>
            <person name="Barry K."/>
            <person name="Labutti K."/>
            <person name="Kuo R."/>
            <person name="Ohm R.A."/>
            <person name="Bhattacharya S.S."/>
            <person name="Shirouzu T."/>
            <person name="Yoshinaga Y."/>
            <person name="Martin F.M."/>
            <person name="Grigoriev I.V."/>
            <person name="Hibbett D.S."/>
        </authorList>
    </citation>
    <scope>NUCLEOTIDE SEQUENCE [LARGE SCALE GENOMIC DNA]</scope>
    <source>
        <strain evidence="6 7">HHB14362 ss-1</strain>
    </source>
</reference>
<dbReference type="InterPro" id="IPR029063">
    <property type="entry name" value="SAM-dependent_MTases_sf"/>
</dbReference>
<keyword evidence="1 6" id="KW-0489">Methyltransferase</keyword>
<dbReference type="EMBL" id="KV425568">
    <property type="protein sequence ID" value="KZT26080.1"/>
    <property type="molecule type" value="Genomic_DNA"/>
</dbReference>
<dbReference type="AlphaFoldDB" id="A0A165T3D3"/>
<dbReference type="InterPro" id="IPR013216">
    <property type="entry name" value="Methyltransf_11"/>
</dbReference>
<accession>A0A165T3D3</accession>
<dbReference type="GO" id="GO:0032259">
    <property type="term" value="P:methylation"/>
    <property type="evidence" value="ECO:0007669"/>
    <property type="project" value="UniProtKB-KW"/>
</dbReference>
<keyword evidence="4" id="KW-0949">S-adenosyl-L-methionine</keyword>
<dbReference type="GO" id="GO:0061542">
    <property type="term" value="F:3-demethylubiquinol 3-O-methyltransferase activity"/>
    <property type="evidence" value="ECO:0007669"/>
    <property type="project" value="InterPro"/>
</dbReference>
<dbReference type="FunCoup" id="A0A165T3D3">
    <property type="interactions" value="292"/>
</dbReference>
<evidence type="ECO:0000313" key="7">
    <source>
        <dbReference type="Proteomes" id="UP000076761"/>
    </source>
</evidence>
<dbReference type="STRING" id="1314782.A0A165T3D3"/>
<dbReference type="GO" id="GO:0010420">
    <property type="term" value="F:polyprenyldihydroxybenzoate methyltransferase activity"/>
    <property type="evidence" value="ECO:0007669"/>
    <property type="project" value="InterPro"/>
</dbReference>
<keyword evidence="7" id="KW-1185">Reference proteome</keyword>
<protein>
    <submittedName>
        <fullName evidence="6">S-adenosyl-L-methionine-dependent methyltransferase</fullName>
    </submittedName>
</protein>
<evidence type="ECO:0000259" key="5">
    <source>
        <dbReference type="Pfam" id="PF08241"/>
    </source>
</evidence>
<organism evidence="6 7">
    <name type="scientific">Neolentinus lepideus HHB14362 ss-1</name>
    <dbReference type="NCBI Taxonomy" id="1314782"/>
    <lineage>
        <taxon>Eukaryota</taxon>
        <taxon>Fungi</taxon>
        <taxon>Dikarya</taxon>
        <taxon>Basidiomycota</taxon>
        <taxon>Agaricomycotina</taxon>
        <taxon>Agaricomycetes</taxon>
        <taxon>Gloeophyllales</taxon>
        <taxon>Gloeophyllaceae</taxon>
        <taxon>Neolentinus</taxon>
    </lineage>
</organism>
<evidence type="ECO:0000313" key="6">
    <source>
        <dbReference type="EMBL" id="KZT26080.1"/>
    </source>
</evidence>
<evidence type="ECO:0000256" key="1">
    <source>
        <dbReference type="ARBA" id="ARBA00022603"/>
    </source>
</evidence>
<dbReference type="Proteomes" id="UP000076761">
    <property type="component" value="Unassembled WGS sequence"/>
</dbReference>
<gene>
    <name evidence="6" type="ORF">NEOLEDRAFT_1132630</name>
</gene>
<dbReference type="PANTHER" id="PTHR43464">
    <property type="entry name" value="METHYLTRANSFERASE"/>
    <property type="match status" value="1"/>
</dbReference>
<feature type="domain" description="Methyltransferase type 11" evidence="5">
    <location>
        <begin position="109"/>
        <end position="208"/>
    </location>
</feature>
<dbReference type="OrthoDB" id="3265906at2759"/>
<name>A0A165T3D3_9AGAM</name>
<proteinExistence type="predicted"/>
<keyword evidence="2 6" id="KW-0808">Transferase</keyword>
<dbReference type="CDD" id="cd02440">
    <property type="entry name" value="AdoMet_MTases"/>
    <property type="match status" value="1"/>
</dbReference>
<dbReference type="InParanoid" id="A0A165T3D3"/>
<dbReference type="PANTHER" id="PTHR43464:SF19">
    <property type="entry name" value="UBIQUINONE BIOSYNTHESIS O-METHYLTRANSFERASE, MITOCHONDRIAL"/>
    <property type="match status" value="1"/>
</dbReference>
<keyword evidence="3" id="KW-0831">Ubiquinone biosynthesis</keyword>
<dbReference type="InterPro" id="IPR010233">
    <property type="entry name" value="UbiG_MeTrfase"/>
</dbReference>
<dbReference type="NCBIfam" id="TIGR01983">
    <property type="entry name" value="UbiG"/>
    <property type="match status" value="1"/>
</dbReference>
<dbReference type="Gene3D" id="3.40.50.150">
    <property type="entry name" value="Vaccinia Virus protein VP39"/>
    <property type="match status" value="1"/>
</dbReference>
<evidence type="ECO:0000256" key="3">
    <source>
        <dbReference type="ARBA" id="ARBA00022688"/>
    </source>
</evidence>
<dbReference type="SUPFAM" id="SSF53335">
    <property type="entry name" value="S-adenosyl-L-methionine-dependent methyltransferases"/>
    <property type="match status" value="1"/>
</dbReference>
<sequence length="209" mass="22825">MNIGSNVARQATRHALKRRLARFPSRCLHESSQASGYSTVNPDEIALFSRLSQHWWDEHGEFAFLHKMNPIRMQFIREKMLEVAREEQGEEAAVYMGNGANLLNGLDVVDVGCGGGLLSESLARLGGRTLGIDASEANISIASLHGAADPRLSSQNPSSSSGSLTYQHTSAEDLLRNPQRFDVVCSMEVLEHVDNPSGFLSSCAELLKV</sequence>
<evidence type="ECO:0000256" key="4">
    <source>
        <dbReference type="ARBA" id="ARBA00022691"/>
    </source>
</evidence>